<dbReference type="PROSITE" id="PS51352">
    <property type="entry name" value="THIOREDOXIN_2"/>
    <property type="match status" value="1"/>
</dbReference>
<protein>
    <submittedName>
        <fullName evidence="4">Thioredoxin</fullName>
    </submittedName>
</protein>
<dbReference type="InterPro" id="IPR012336">
    <property type="entry name" value="Thioredoxin-like_fold"/>
</dbReference>
<dbReference type="RefSeq" id="WP_144359100.1">
    <property type="nucleotide sequence ID" value="NZ_VMNH01000011.1"/>
</dbReference>
<dbReference type="AlphaFoldDB" id="A0A557SA24"/>
<feature type="signal peptide" evidence="2">
    <location>
        <begin position="1"/>
        <end position="23"/>
    </location>
</feature>
<dbReference type="OrthoDB" id="9791630at2"/>
<dbReference type="SUPFAM" id="SSF52833">
    <property type="entry name" value="Thioredoxin-like"/>
    <property type="match status" value="2"/>
</dbReference>
<organism evidence="4 5">
    <name type="scientific">Sedimenticola selenatireducens</name>
    <dbReference type="NCBI Taxonomy" id="191960"/>
    <lineage>
        <taxon>Bacteria</taxon>
        <taxon>Pseudomonadati</taxon>
        <taxon>Pseudomonadota</taxon>
        <taxon>Gammaproteobacteria</taxon>
        <taxon>Chromatiales</taxon>
        <taxon>Sedimenticolaceae</taxon>
        <taxon>Sedimenticola</taxon>
    </lineage>
</organism>
<dbReference type="Pfam" id="PF13098">
    <property type="entry name" value="Thioredoxin_2"/>
    <property type="match status" value="2"/>
</dbReference>
<keyword evidence="1 2" id="KW-0732">Signal</keyword>
<evidence type="ECO:0000313" key="4">
    <source>
        <dbReference type="EMBL" id="TVO74260.1"/>
    </source>
</evidence>
<feature type="chain" id="PRO_5021826761" evidence="2">
    <location>
        <begin position="24"/>
        <end position="343"/>
    </location>
</feature>
<evidence type="ECO:0000256" key="1">
    <source>
        <dbReference type="ARBA" id="ARBA00022729"/>
    </source>
</evidence>
<proteinExistence type="predicted"/>
<dbReference type="CDD" id="cd02951">
    <property type="entry name" value="SoxW"/>
    <property type="match status" value="1"/>
</dbReference>
<dbReference type="Gene3D" id="3.40.30.10">
    <property type="entry name" value="Glutaredoxin"/>
    <property type="match status" value="2"/>
</dbReference>
<keyword evidence="5" id="KW-1185">Reference proteome</keyword>
<accession>A0A557SA24</accession>
<reference evidence="4 5" key="1">
    <citation type="submission" date="2019-07" db="EMBL/GenBank/DDBJ databases">
        <title>The pathways for chlorine oxyanion respiration interact through the shared metabolite chlorate.</title>
        <authorList>
            <person name="Barnum T.P."/>
            <person name="Cheng Y."/>
            <person name="Hill K.A."/>
            <person name="Lucas L.N."/>
            <person name="Carlson H.K."/>
            <person name="Coates J.D."/>
        </authorList>
    </citation>
    <scope>NUCLEOTIDE SEQUENCE [LARGE SCALE GENOMIC DNA]</scope>
    <source>
        <strain evidence="4 5">BK-1</strain>
    </source>
</reference>
<dbReference type="InterPro" id="IPR013766">
    <property type="entry name" value="Thioredoxin_domain"/>
</dbReference>
<dbReference type="PANTHER" id="PTHR15337">
    <property type="entry name" value="ANTERIOR GRADIENT PROTEIN-RELATED"/>
    <property type="match status" value="1"/>
</dbReference>
<dbReference type="PANTHER" id="PTHR15337:SF11">
    <property type="entry name" value="THIOREDOXIN DOMAIN-CONTAINING PROTEIN"/>
    <property type="match status" value="1"/>
</dbReference>
<gene>
    <name evidence="4" type="ORF">FHP88_10865</name>
</gene>
<name>A0A557SA24_9GAMM</name>
<comment type="caution">
    <text evidence="4">The sequence shown here is derived from an EMBL/GenBank/DDBJ whole genome shotgun (WGS) entry which is preliminary data.</text>
</comment>
<dbReference type="InterPro" id="IPR041737">
    <property type="entry name" value="SoxW"/>
</dbReference>
<dbReference type="InterPro" id="IPR051099">
    <property type="entry name" value="AGR/TXD"/>
</dbReference>
<dbReference type="Proteomes" id="UP000316649">
    <property type="component" value="Unassembled WGS sequence"/>
</dbReference>
<dbReference type="EMBL" id="VMNH01000011">
    <property type="protein sequence ID" value="TVO74260.1"/>
    <property type="molecule type" value="Genomic_DNA"/>
</dbReference>
<evidence type="ECO:0000313" key="5">
    <source>
        <dbReference type="Proteomes" id="UP000316649"/>
    </source>
</evidence>
<sequence>MANRLVRVFALFCYLLYSFNAIANANAVTPGKITGGKQSEHPDWFKESFLDIAGDVEEATEAGKHVILFMHLNNCPYCAKMADENFAHAPYTPFIREHFDVIQINIKGDREVAFDANTSLSEKELARTLKVRYTPTILFLNKENKTVLRLNGYRSVPAFKHALDYVQQQAYLKTSLSRFIEDQQTTPVYAFRDHPMLKNISDLKSVASEPLAILFEDSSCDACNELHDGHLKNPDTLKILEDFNFVRLDANAEDSLIDPEGNKTTAKAFAEKLGLTYRPGIVLFDKGKEISRIDGLLYTYHFQEVLRYVGERHYIKYPKNFYDYLGVRTEAILKSGKSIDLSK</sequence>
<dbReference type="InterPro" id="IPR036249">
    <property type="entry name" value="Thioredoxin-like_sf"/>
</dbReference>
<evidence type="ECO:0000259" key="3">
    <source>
        <dbReference type="PROSITE" id="PS51352"/>
    </source>
</evidence>
<feature type="domain" description="Thioredoxin" evidence="3">
    <location>
        <begin position="15"/>
        <end position="168"/>
    </location>
</feature>
<evidence type="ECO:0000256" key="2">
    <source>
        <dbReference type="SAM" id="SignalP"/>
    </source>
</evidence>